<dbReference type="InterPro" id="IPR006620">
    <property type="entry name" value="Pro_4_hyd_alph"/>
</dbReference>
<dbReference type="PANTHER" id="PTHR10869">
    <property type="entry name" value="PROLYL 4-HYDROXYLASE ALPHA SUBUNIT"/>
    <property type="match status" value="1"/>
</dbReference>
<protein>
    <submittedName>
        <fullName evidence="8">2OG-Fe(II) oxygenase</fullName>
    </submittedName>
</protein>
<keyword evidence="2" id="KW-0479">Metal-binding</keyword>
<evidence type="ECO:0000256" key="2">
    <source>
        <dbReference type="ARBA" id="ARBA00022723"/>
    </source>
</evidence>
<feature type="domain" description="Fe2OG dioxygenase" evidence="7">
    <location>
        <begin position="128"/>
        <end position="239"/>
    </location>
</feature>
<reference evidence="8" key="1">
    <citation type="submission" date="2021-08" db="EMBL/GenBank/DDBJ databases">
        <authorList>
            <person name="Stevens D.C."/>
        </authorList>
    </citation>
    <scope>NUCLEOTIDE SEQUENCE</scope>
    <source>
        <strain evidence="8">DSM 53165</strain>
    </source>
</reference>
<dbReference type="InterPro" id="IPR045054">
    <property type="entry name" value="P4HA-like"/>
</dbReference>
<evidence type="ECO:0000256" key="4">
    <source>
        <dbReference type="ARBA" id="ARBA00022964"/>
    </source>
</evidence>
<evidence type="ECO:0000256" key="5">
    <source>
        <dbReference type="ARBA" id="ARBA00023002"/>
    </source>
</evidence>
<dbReference type="Proteomes" id="UP001139031">
    <property type="component" value="Unassembled WGS sequence"/>
</dbReference>
<evidence type="ECO:0000313" key="9">
    <source>
        <dbReference type="Proteomes" id="UP001139031"/>
    </source>
</evidence>
<keyword evidence="5" id="KW-0560">Oxidoreductase</keyword>
<evidence type="ECO:0000256" key="3">
    <source>
        <dbReference type="ARBA" id="ARBA00022896"/>
    </source>
</evidence>
<organism evidence="8 9">
    <name type="scientific">Nannocystis pusilla</name>
    <dbReference type="NCBI Taxonomy" id="889268"/>
    <lineage>
        <taxon>Bacteria</taxon>
        <taxon>Pseudomonadati</taxon>
        <taxon>Myxococcota</taxon>
        <taxon>Polyangia</taxon>
        <taxon>Nannocystales</taxon>
        <taxon>Nannocystaceae</taxon>
        <taxon>Nannocystis</taxon>
    </lineage>
</organism>
<comment type="caution">
    <text evidence="8">The sequence shown here is derived from an EMBL/GenBank/DDBJ whole genome shotgun (WGS) entry which is preliminary data.</text>
</comment>
<keyword evidence="6" id="KW-0408">Iron</keyword>
<proteinExistence type="predicted"/>
<dbReference type="Pfam" id="PF13640">
    <property type="entry name" value="2OG-FeII_Oxy_3"/>
    <property type="match status" value="1"/>
</dbReference>
<accession>A0ABS7TL63</accession>
<name>A0ABS7TL63_9BACT</name>
<keyword evidence="4" id="KW-0223">Dioxygenase</keyword>
<dbReference type="SMART" id="SM00702">
    <property type="entry name" value="P4Hc"/>
    <property type="match status" value="1"/>
</dbReference>
<dbReference type="EMBL" id="JAIRAU010000002">
    <property type="protein sequence ID" value="MBZ5708941.1"/>
    <property type="molecule type" value="Genomic_DNA"/>
</dbReference>
<dbReference type="Gene3D" id="2.60.120.620">
    <property type="entry name" value="q2cbj1_9rhob like domain"/>
    <property type="match status" value="1"/>
</dbReference>
<dbReference type="SUPFAM" id="SSF51197">
    <property type="entry name" value="Clavaminate synthase-like"/>
    <property type="match status" value="1"/>
</dbReference>
<dbReference type="InterPro" id="IPR044862">
    <property type="entry name" value="Pro_4_hyd_alph_FE2OG_OXY"/>
</dbReference>
<evidence type="ECO:0000313" key="8">
    <source>
        <dbReference type="EMBL" id="MBZ5708941.1"/>
    </source>
</evidence>
<keyword evidence="3" id="KW-0847">Vitamin C</keyword>
<dbReference type="PROSITE" id="PS51471">
    <property type="entry name" value="FE2OG_OXY"/>
    <property type="match status" value="1"/>
</dbReference>
<dbReference type="InterPro" id="IPR005123">
    <property type="entry name" value="Oxoglu/Fe-dep_dioxygenase_dom"/>
</dbReference>
<dbReference type="PANTHER" id="PTHR10869:SF246">
    <property type="entry name" value="TRANSMEMBRANE PROLYL 4-HYDROXYLASE"/>
    <property type="match status" value="1"/>
</dbReference>
<sequence length="243" mass="27082">MSRNSRMRSREHVSFRREATFHAAPHALVESVLDAEREATARREEVAPGVHVLHGVMSPKECKRLIAAAEAIGFTHAGLAIGDDTYRVNLAARNNLRVVFDAPELAAGLWPRIREVANPQHEGAALRGLNTRFRVYRYEVGMRFSPHVDVRTTVPLGETRESLVIFLNAEFEGGATRFFETKDKSQRRGEGRGRKFDNKVRFALTPEAGGAVVFDHLLLHEGAEVTAGVKYAVRSDVIYGPPR</sequence>
<keyword evidence="9" id="KW-1185">Reference proteome</keyword>
<evidence type="ECO:0000256" key="6">
    <source>
        <dbReference type="ARBA" id="ARBA00023004"/>
    </source>
</evidence>
<comment type="cofactor">
    <cofactor evidence="1">
        <name>L-ascorbate</name>
        <dbReference type="ChEBI" id="CHEBI:38290"/>
    </cofactor>
</comment>
<dbReference type="RefSeq" id="WP_224190720.1">
    <property type="nucleotide sequence ID" value="NZ_JAIRAU010000002.1"/>
</dbReference>
<evidence type="ECO:0000259" key="7">
    <source>
        <dbReference type="PROSITE" id="PS51471"/>
    </source>
</evidence>
<evidence type="ECO:0000256" key="1">
    <source>
        <dbReference type="ARBA" id="ARBA00001961"/>
    </source>
</evidence>
<gene>
    <name evidence="8" type="ORF">K7C98_06705</name>
</gene>